<feature type="region of interest" description="Disordered" evidence="1">
    <location>
        <begin position="1"/>
        <end position="50"/>
    </location>
</feature>
<feature type="compositionally biased region" description="Low complexity" evidence="1">
    <location>
        <begin position="88"/>
        <end position="99"/>
    </location>
</feature>
<evidence type="ECO:0000313" key="2">
    <source>
        <dbReference type="EMBL" id="VDP74931.1"/>
    </source>
</evidence>
<dbReference type="Proteomes" id="UP000272942">
    <property type="component" value="Unassembled WGS sequence"/>
</dbReference>
<feature type="region of interest" description="Disordered" evidence="1">
    <location>
        <begin position="72"/>
        <end position="99"/>
    </location>
</feature>
<keyword evidence="3" id="KW-1185">Reference proteome</keyword>
<evidence type="ECO:0000256" key="1">
    <source>
        <dbReference type="SAM" id="MobiDB-lite"/>
    </source>
</evidence>
<reference evidence="2 3" key="2">
    <citation type="submission" date="2018-11" db="EMBL/GenBank/DDBJ databases">
        <authorList>
            <consortium name="Pathogen Informatics"/>
        </authorList>
    </citation>
    <scope>NUCLEOTIDE SEQUENCE [LARGE SCALE GENOMIC DNA]</scope>
    <source>
        <strain evidence="2 3">Egypt</strain>
    </source>
</reference>
<dbReference type="EMBL" id="UZAN01042078">
    <property type="protein sequence ID" value="VDP74931.1"/>
    <property type="molecule type" value="Genomic_DNA"/>
</dbReference>
<feature type="compositionally biased region" description="Basic and acidic residues" evidence="1">
    <location>
        <begin position="32"/>
        <end position="41"/>
    </location>
</feature>
<accession>A0A183AE51</accession>
<sequence>MEDVPVRSSVHHGSSEPSVPAAVDQNSFTPAKDLKPKRANGEEPVISSRVRERLAASGELLPRLKLRDRNSPLNSLKLSENGSVFNRSTSSGPTPTPTTASFGASADTFGFLKQDSEARHLLALALKSEKKPILTSWHYLISHRSGVHLPIPPSSTPSSAGPNSVAANRVAFKSPSPVPPTTANVNGKGDGTEGSVAFPSNRDAFELELLEYQGGLPGTVSLPNSPLLFEFIRIACLMMWAAFEKPLCAQLSRPHELLAWHKLIGDAVAVAVNNLTALDEYGDVRHPGLDGMLPEGRVLPLRRHRTFAVRGGGGSSQVRDELLSRKALTQSQDQFEPNTPLRSRVRPMSMAYHSNDRQRTLSFDYLQPNETAVTGPIPTDADTAARRRASFARASERSSLFQRSTGNLGNCPLAEDLNEDSPSLKTVDMDTGQSLFGTTAHLRPSRRYAVMSSQIEEEREETERLSGELLRLSTQHNRLLTAMIRQRQSEVDNLRALAPEAVTYNQVCKLTLEFSLFSARSTRRINDFLPVFAYTFFIHPQLNSQGITNEEDFLRTATKDDLWRLNLSGGAILRIWNKLSELRQAASITAVSQL</sequence>
<organism evidence="4">
    <name type="scientific">Echinostoma caproni</name>
    <dbReference type="NCBI Taxonomy" id="27848"/>
    <lineage>
        <taxon>Eukaryota</taxon>
        <taxon>Metazoa</taxon>
        <taxon>Spiralia</taxon>
        <taxon>Lophotrochozoa</taxon>
        <taxon>Platyhelminthes</taxon>
        <taxon>Trematoda</taxon>
        <taxon>Digenea</taxon>
        <taxon>Plagiorchiida</taxon>
        <taxon>Echinostomata</taxon>
        <taxon>Echinostomatoidea</taxon>
        <taxon>Echinostomatidae</taxon>
        <taxon>Echinostoma</taxon>
    </lineage>
</organism>
<feature type="region of interest" description="Disordered" evidence="1">
    <location>
        <begin position="171"/>
        <end position="192"/>
    </location>
</feature>
<proteinExistence type="predicted"/>
<gene>
    <name evidence="2" type="ORF">ECPE_LOCUS5236</name>
</gene>
<evidence type="ECO:0000313" key="3">
    <source>
        <dbReference type="Proteomes" id="UP000272942"/>
    </source>
</evidence>
<protein>
    <submittedName>
        <fullName evidence="4">Protein kinase domain-containing protein</fullName>
    </submittedName>
</protein>
<evidence type="ECO:0000313" key="4">
    <source>
        <dbReference type="WBParaSite" id="ECPE_0000524801-mRNA-1"/>
    </source>
</evidence>
<dbReference type="OrthoDB" id="275301at2759"/>
<name>A0A183AE51_9TREM</name>
<dbReference type="AlphaFoldDB" id="A0A183AE51"/>
<reference evidence="4" key="1">
    <citation type="submission" date="2016-06" db="UniProtKB">
        <authorList>
            <consortium name="WormBaseParasite"/>
        </authorList>
    </citation>
    <scope>IDENTIFICATION</scope>
</reference>
<feature type="compositionally biased region" description="Polar residues" evidence="1">
    <location>
        <begin position="72"/>
        <end position="87"/>
    </location>
</feature>
<dbReference type="WBParaSite" id="ECPE_0000524801-mRNA-1">
    <property type="protein sequence ID" value="ECPE_0000524801-mRNA-1"/>
    <property type="gene ID" value="ECPE_0000524801"/>
</dbReference>